<dbReference type="CDD" id="cd02042">
    <property type="entry name" value="ParAB_family"/>
    <property type="match status" value="1"/>
</dbReference>
<feature type="domain" description="AAA" evidence="1">
    <location>
        <begin position="4"/>
        <end position="194"/>
    </location>
</feature>
<accession>A0ABV9R4P1</accession>
<reference evidence="3" key="1">
    <citation type="journal article" date="2019" name="Int. J. Syst. Evol. Microbiol.">
        <title>The Global Catalogue of Microorganisms (GCM) 10K type strain sequencing project: providing services to taxonomists for standard genome sequencing and annotation.</title>
        <authorList>
            <consortium name="The Broad Institute Genomics Platform"/>
            <consortium name="The Broad Institute Genome Sequencing Center for Infectious Disease"/>
            <person name="Wu L."/>
            <person name="Ma J."/>
        </authorList>
    </citation>
    <scope>NUCLEOTIDE SEQUENCE [LARGE SCALE GENOMIC DNA]</scope>
    <source>
        <strain evidence="3">CGMCC 1.12192</strain>
    </source>
</reference>
<evidence type="ECO:0000259" key="1">
    <source>
        <dbReference type="Pfam" id="PF13614"/>
    </source>
</evidence>
<sequence>MAITIAMFNNKGGVSKTTTTFNLGWMLAERGHTVVMVDADPQCNLTGMVLDIKKEDALDVFYQENPGRNLRDALEPAFASRPKPLEAVDCVEVDGIENLYLIPGHVGLAEDEVSLGIAQQLSESVQALKNLPGSFRFLFDKTAEKYGADYVLIDLSPGLGAINQNLVATADYFIVPASPDVFSVMALESLARVLPRWSRWAENAARLDALTSADYPFPEPDLKFLGTVIQRYRLKSGTATEGFRAYFDELDQEVETVLAPALDTAGLLLPEAKYKEAGMDGSLRLISIPDFNSLVTNSQQARKPVFALTKEDTESRGFVWDTQKASIDSFHQLFSDLAERIEVLTS</sequence>
<dbReference type="Proteomes" id="UP001595960">
    <property type="component" value="Unassembled WGS sequence"/>
</dbReference>
<dbReference type="PANTHER" id="PTHR13696">
    <property type="entry name" value="P-LOOP CONTAINING NUCLEOSIDE TRIPHOSPHATE HYDROLASE"/>
    <property type="match status" value="1"/>
</dbReference>
<organism evidence="2 3">
    <name type="scientific">Agromyces aurantiacus</name>
    <dbReference type="NCBI Taxonomy" id="165814"/>
    <lineage>
        <taxon>Bacteria</taxon>
        <taxon>Bacillati</taxon>
        <taxon>Actinomycetota</taxon>
        <taxon>Actinomycetes</taxon>
        <taxon>Micrococcales</taxon>
        <taxon>Microbacteriaceae</taxon>
        <taxon>Agromyces</taxon>
    </lineage>
</organism>
<dbReference type="PANTHER" id="PTHR13696:SF52">
    <property type="entry name" value="PARA FAMILY PROTEIN CT_582"/>
    <property type="match status" value="1"/>
</dbReference>
<dbReference type="EMBL" id="JBHSJC010000001">
    <property type="protein sequence ID" value="MFC4829081.1"/>
    <property type="molecule type" value="Genomic_DNA"/>
</dbReference>
<name>A0ABV9R4P1_9MICO</name>
<dbReference type="InterPro" id="IPR027417">
    <property type="entry name" value="P-loop_NTPase"/>
</dbReference>
<protein>
    <submittedName>
        <fullName evidence="2">ParA family protein</fullName>
    </submittedName>
</protein>
<dbReference type="SUPFAM" id="SSF52540">
    <property type="entry name" value="P-loop containing nucleoside triphosphate hydrolases"/>
    <property type="match status" value="1"/>
</dbReference>
<gene>
    <name evidence="2" type="ORF">ACFPER_09790</name>
</gene>
<comment type="caution">
    <text evidence="2">The sequence shown here is derived from an EMBL/GenBank/DDBJ whole genome shotgun (WGS) entry which is preliminary data.</text>
</comment>
<proteinExistence type="predicted"/>
<dbReference type="InterPro" id="IPR025669">
    <property type="entry name" value="AAA_dom"/>
</dbReference>
<keyword evidence="3" id="KW-1185">Reference proteome</keyword>
<evidence type="ECO:0000313" key="2">
    <source>
        <dbReference type="EMBL" id="MFC4829081.1"/>
    </source>
</evidence>
<dbReference type="Pfam" id="PF13614">
    <property type="entry name" value="AAA_31"/>
    <property type="match status" value="1"/>
</dbReference>
<dbReference type="Gene3D" id="3.40.50.300">
    <property type="entry name" value="P-loop containing nucleotide triphosphate hydrolases"/>
    <property type="match status" value="1"/>
</dbReference>
<dbReference type="InterPro" id="IPR050678">
    <property type="entry name" value="DNA_Partitioning_ATPase"/>
</dbReference>
<dbReference type="RefSeq" id="WP_204392517.1">
    <property type="nucleotide sequence ID" value="NZ_JAFBBW010000001.1"/>
</dbReference>
<evidence type="ECO:0000313" key="3">
    <source>
        <dbReference type="Proteomes" id="UP001595960"/>
    </source>
</evidence>